<dbReference type="GO" id="GO:0003677">
    <property type="term" value="F:DNA binding"/>
    <property type="evidence" value="ECO:0007669"/>
    <property type="project" value="InterPro"/>
</dbReference>
<comment type="caution">
    <text evidence="2">The sequence shown here is derived from an EMBL/GenBank/DDBJ whole genome shotgun (WGS) entry which is preliminary data.</text>
</comment>
<accession>A0A8S3Z090</accession>
<sequence>MASDSRKRFIKYQRAVDERQFYNFCELLPLEVDTELQLVFIINELQEVLHTDGDWQNLTGKYYAEKSLWFFHHQILLPEVEKFVASSLEEQDIELGVTIIAQWFQPRAVFTIEDIKHEFDMLAMLTKEALKTFNPEHPALSHKSVIAMKGKSLWNPEKCRQVVQALEMVIKPSFNKGFDSYYTPTNSYINMVLSKKEGIPITLCLTVMCIAKRLGLLLEPVNFPHHFILRWMEFPSKFGIERYTFIDVFGGRYSLTFQDLVDSFSMQTAPIVEAHCHRCTHQEILHRMLRNLLNLGGHQRTNNGLDLLHYSVELSNWFIPQDVELAILSAQVSLHLKINIPKTLSRIQEAAGSFNAHHHVLMDLQDQCQRLLLHLQRMKDKEVSPRPPKHRRENVQVMFAVGMVMKHKKYNYLCVIRGWDETCQASEQWIKQMNVDKCERGRMQPFYNVWVMDGSDRYAAEENLVFTHEAVMIKHPEVGRLFSEFTGRYYIPGPQLAADYPDDLKVTHDLVTRFFEDH</sequence>
<organism evidence="2 3">
    <name type="scientific">Candidula unifasciata</name>
    <dbReference type="NCBI Taxonomy" id="100452"/>
    <lineage>
        <taxon>Eukaryota</taxon>
        <taxon>Metazoa</taxon>
        <taxon>Spiralia</taxon>
        <taxon>Lophotrochozoa</taxon>
        <taxon>Mollusca</taxon>
        <taxon>Gastropoda</taxon>
        <taxon>Heterobranchia</taxon>
        <taxon>Euthyneura</taxon>
        <taxon>Panpulmonata</taxon>
        <taxon>Eupulmonata</taxon>
        <taxon>Stylommatophora</taxon>
        <taxon>Helicina</taxon>
        <taxon>Helicoidea</taxon>
        <taxon>Geomitridae</taxon>
        <taxon>Candidula</taxon>
    </lineage>
</organism>
<dbReference type="Pfam" id="PF08755">
    <property type="entry name" value="YccV-like"/>
    <property type="match status" value="1"/>
</dbReference>
<dbReference type="NCBIfam" id="TIGR02097">
    <property type="entry name" value="yccV"/>
    <property type="match status" value="1"/>
</dbReference>
<name>A0A8S3Z090_9EUPU</name>
<dbReference type="SUPFAM" id="SSF141255">
    <property type="entry name" value="YccV-like"/>
    <property type="match status" value="1"/>
</dbReference>
<feature type="domain" description="Hemimethylated DNA-binding" evidence="1">
    <location>
        <begin position="396"/>
        <end position="492"/>
    </location>
</feature>
<evidence type="ECO:0000313" key="2">
    <source>
        <dbReference type="EMBL" id="CAG5122883.1"/>
    </source>
</evidence>
<evidence type="ECO:0000313" key="3">
    <source>
        <dbReference type="Proteomes" id="UP000678393"/>
    </source>
</evidence>
<dbReference type="EMBL" id="CAJHNH020001386">
    <property type="protein sequence ID" value="CAG5122883.1"/>
    <property type="molecule type" value="Genomic_DNA"/>
</dbReference>
<reference evidence="2" key="1">
    <citation type="submission" date="2021-04" db="EMBL/GenBank/DDBJ databases">
        <authorList>
            <consortium name="Molecular Ecology Group"/>
        </authorList>
    </citation>
    <scope>NUCLEOTIDE SEQUENCE</scope>
</reference>
<evidence type="ECO:0000259" key="1">
    <source>
        <dbReference type="SMART" id="SM00992"/>
    </source>
</evidence>
<protein>
    <recommendedName>
        <fullName evidence="1">Hemimethylated DNA-binding domain-containing protein</fullName>
    </recommendedName>
</protein>
<gene>
    <name evidence="2" type="ORF">CUNI_LOCUS8441</name>
</gene>
<dbReference type="InterPro" id="IPR032698">
    <property type="entry name" value="SirB1_N"/>
</dbReference>
<dbReference type="Pfam" id="PF13369">
    <property type="entry name" value="Transglut_core2"/>
    <property type="match status" value="1"/>
</dbReference>
<dbReference type="InterPro" id="IPR011722">
    <property type="entry name" value="Hemimethylated_DNA-bd_dom"/>
</dbReference>
<dbReference type="OrthoDB" id="28868at2759"/>
<dbReference type="Gene3D" id="2.30.30.390">
    <property type="entry name" value="Hemimethylated DNA-binding domain"/>
    <property type="match status" value="1"/>
</dbReference>
<dbReference type="PANTHER" id="PTHR31350:SF21">
    <property type="entry name" value="F-BOX ONLY PROTEIN 21"/>
    <property type="match status" value="1"/>
</dbReference>
<dbReference type="SMART" id="SM00992">
    <property type="entry name" value="YccV-like"/>
    <property type="match status" value="1"/>
</dbReference>
<dbReference type="Proteomes" id="UP000678393">
    <property type="component" value="Unassembled WGS sequence"/>
</dbReference>
<keyword evidence="3" id="KW-1185">Reference proteome</keyword>
<proteinExistence type="predicted"/>
<dbReference type="InterPro" id="IPR036623">
    <property type="entry name" value="Hemimethylated_DNA-bd_sf"/>
</dbReference>
<dbReference type="PANTHER" id="PTHR31350">
    <property type="entry name" value="SI:DKEY-261L7.2"/>
    <property type="match status" value="1"/>
</dbReference>
<dbReference type="AlphaFoldDB" id="A0A8S3Z090"/>